<dbReference type="InterPro" id="IPR027359">
    <property type="entry name" value="Volt_channel_dom_sf"/>
</dbReference>
<dbReference type="STRING" id="37360.A0A0G4IVR7"/>
<evidence type="ECO:0000256" key="4">
    <source>
        <dbReference type="ARBA" id="ARBA00023136"/>
    </source>
</evidence>
<dbReference type="SUPFAM" id="SSF55073">
    <property type="entry name" value="Nucleotide cyclase"/>
    <property type="match status" value="1"/>
</dbReference>
<keyword evidence="2 5" id="KW-0812">Transmembrane</keyword>
<evidence type="ECO:0000313" key="7">
    <source>
        <dbReference type="EMBL" id="CEO99400.1"/>
    </source>
</evidence>
<dbReference type="PROSITE" id="PS50125">
    <property type="entry name" value="GUANYLATE_CYCLASE_2"/>
    <property type="match status" value="1"/>
</dbReference>
<evidence type="ECO:0000256" key="1">
    <source>
        <dbReference type="ARBA" id="ARBA00004141"/>
    </source>
</evidence>
<reference evidence="7 8" key="1">
    <citation type="submission" date="2015-02" db="EMBL/GenBank/DDBJ databases">
        <authorList>
            <person name="Chooi Y.-H."/>
        </authorList>
    </citation>
    <scope>NUCLEOTIDE SEQUENCE [LARGE SCALE GENOMIC DNA]</scope>
    <source>
        <strain evidence="7">E3</strain>
    </source>
</reference>
<dbReference type="OrthoDB" id="60033at2759"/>
<evidence type="ECO:0000256" key="3">
    <source>
        <dbReference type="ARBA" id="ARBA00022989"/>
    </source>
</evidence>
<organism evidence="7 8">
    <name type="scientific">Plasmodiophora brassicae</name>
    <name type="common">Clubroot disease agent</name>
    <dbReference type="NCBI Taxonomy" id="37360"/>
    <lineage>
        <taxon>Eukaryota</taxon>
        <taxon>Sar</taxon>
        <taxon>Rhizaria</taxon>
        <taxon>Endomyxa</taxon>
        <taxon>Phytomyxea</taxon>
        <taxon>Plasmodiophorida</taxon>
        <taxon>Plasmodiophoridae</taxon>
        <taxon>Plasmodiophora</taxon>
    </lineage>
</organism>
<name>A0A0G4IVR7_PLABS</name>
<dbReference type="Gene3D" id="3.30.70.1230">
    <property type="entry name" value="Nucleotide cyclase"/>
    <property type="match status" value="1"/>
</dbReference>
<dbReference type="InterPro" id="IPR029787">
    <property type="entry name" value="Nucleotide_cyclase"/>
</dbReference>
<dbReference type="GO" id="GO:0016020">
    <property type="term" value="C:membrane"/>
    <property type="evidence" value="ECO:0007669"/>
    <property type="project" value="UniProtKB-SubCell"/>
</dbReference>
<feature type="transmembrane region" description="Helical" evidence="5">
    <location>
        <begin position="85"/>
        <end position="108"/>
    </location>
</feature>
<feature type="domain" description="Guanylate cyclase" evidence="6">
    <location>
        <begin position="512"/>
        <end position="692"/>
    </location>
</feature>
<evidence type="ECO:0000259" key="6">
    <source>
        <dbReference type="PROSITE" id="PS50125"/>
    </source>
</evidence>
<accession>A0A0G4IVR7</accession>
<dbReference type="EMBL" id="CDSF01000090">
    <property type="protein sequence ID" value="CEO99400.1"/>
    <property type="molecule type" value="Genomic_DNA"/>
</dbReference>
<evidence type="ECO:0000256" key="2">
    <source>
        <dbReference type="ARBA" id="ARBA00022692"/>
    </source>
</evidence>
<keyword evidence="3 5" id="KW-1133">Transmembrane helix</keyword>
<keyword evidence="8" id="KW-1185">Reference proteome</keyword>
<keyword evidence="4 5" id="KW-0472">Membrane</keyword>
<feature type="transmembrane region" description="Helical" evidence="5">
    <location>
        <begin position="141"/>
        <end position="161"/>
    </location>
</feature>
<feature type="transmembrane region" description="Helical" evidence="5">
    <location>
        <begin position="276"/>
        <end position="293"/>
    </location>
</feature>
<feature type="transmembrane region" description="Helical" evidence="5">
    <location>
        <begin position="395"/>
        <end position="415"/>
    </location>
</feature>
<gene>
    <name evidence="7" type="ORF">PBRA_001305</name>
</gene>
<comment type="subcellular location">
    <subcellularLocation>
        <location evidence="1">Membrane</location>
        <topology evidence="1">Multi-pass membrane protein</topology>
    </subcellularLocation>
</comment>
<dbReference type="PANTHER" id="PTHR43336:SF3">
    <property type="entry name" value="GUANYLATE CYCLASE DOMAIN-CONTAINING PROTEIN"/>
    <property type="match status" value="1"/>
</dbReference>
<dbReference type="Proteomes" id="UP000039324">
    <property type="component" value="Unassembled WGS sequence"/>
</dbReference>
<feature type="non-terminal residue" evidence="7">
    <location>
        <position position="1"/>
    </location>
</feature>
<evidence type="ECO:0000313" key="8">
    <source>
        <dbReference type="Proteomes" id="UP000039324"/>
    </source>
</evidence>
<dbReference type="Gene3D" id="1.20.120.350">
    <property type="entry name" value="Voltage-gated potassium channels. Chain C"/>
    <property type="match status" value="1"/>
</dbReference>
<protein>
    <recommendedName>
        <fullName evidence="6">Guanylate cyclase domain-containing protein</fullName>
    </recommendedName>
</protein>
<dbReference type="PANTHER" id="PTHR43336">
    <property type="entry name" value="OXYGEN SENSOR HISTIDINE KINASE RESPONSE REGULATOR DEVS/DOSS"/>
    <property type="match status" value="1"/>
</dbReference>
<dbReference type="GO" id="GO:0009190">
    <property type="term" value="P:cyclic nucleotide biosynthetic process"/>
    <property type="evidence" value="ECO:0007669"/>
    <property type="project" value="InterPro"/>
</dbReference>
<dbReference type="InterPro" id="IPR001054">
    <property type="entry name" value="A/G_cyclase"/>
</dbReference>
<dbReference type="OMA" id="LTSICKP"/>
<sequence length="866" mass="95063">LRSGGATASCRRDAAHSVRICGTVTAPGRDSCSTGSTVGHNTRTLPYGIIVGDEMMRSSADIADVAFEAAPSWRKRVLVALEGRYMTVVMFIVTVIGLLAADVQMAWVPKSADTAFVAMYWVTFAVFAVECVLLSLCKPRYFLSFFFFLDVISTIAVLAQIPSALDVVVGAQLSTNTNDTLLLARAARAARTGTRASRILRVSRIVRVLRVAKLYKLLLQRQKTGVFFREPNKVAPQQPDKTPTSKRRIVKAHSQKVVEEKQSVVGTRLAERTTNHLAFMVLTMIFVIPLLTFQDTNNAQVLQLTALSDAANGAYNLTQAEFDAAFASFITFANPLGTQEWAVLMVRVAGSSFAGSFSSPDLPAYRATELTSVYINDKTQALFSGRAESQKNAKYSMLETLLVVFVLAVGAFVFIRDANRLLIGPIERMTRLINRLRHNPLSRKMSTRGTTMTNAAGGGELMETAILEQTLEKLTGMLQIGFGEAGTAMIQKNISANGELNPMVDGRRMLAIFGFCDIRNFQEINELLSEDIMLFVNAVAEIVHTEVHRAGGAVNRNLGDTFVVVWRLPEMVSTTAMEAILERHAQAPSADLTEMTGLSEAEQRAVQEAQQLAAQALAAFLRVICSCANPSDRLEALLRNCPPSGGKLFPNNEVSVGIGLHIGWAIEGAIGSRFKIDASYLSPHVNMTARLMAATKQYKVPILFSGQFWSLLPKTPRALCRMLDRIAVKGSNVPISIHTYDVNTAMVMRVSRVAQVSTISVSRSAIERRRSEHKTKSMISKATSDFDNDKFLISLQIGIVRLFKDNFDLGLRKYLEGDWEHAIKCLQVALRFKPNDGPCENLIAFMTKSGSSAAANWQGYRALQSK</sequence>
<dbReference type="Pfam" id="PF00211">
    <property type="entry name" value="Guanylate_cyc"/>
    <property type="match status" value="1"/>
</dbReference>
<dbReference type="GO" id="GO:0035556">
    <property type="term" value="P:intracellular signal transduction"/>
    <property type="evidence" value="ECO:0007669"/>
    <property type="project" value="InterPro"/>
</dbReference>
<evidence type="ECO:0000256" key="5">
    <source>
        <dbReference type="SAM" id="Phobius"/>
    </source>
</evidence>
<proteinExistence type="predicted"/>
<dbReference type="AlphaFoldDB" id="A0A0G4IVR7"/>
<dbReference type="CDD" id="cd07302">
    <property type="entry name" value="CHD"/>
    <property type="match status" value="1"/>
</dbReference>
<feature type="transmembrane region" description="Helical" evidence="5">
    <location>
        <begin position="114"/>
        <end position="134"/>
    </location>
</feature>